<gene>
    <name evidence="4" type="ORF">UREG_05586</name>
</gene>
<evidence type="ECO:0000313" key="4">
    <source>
        <dbReference type="EMBL" id="EEP80744.1"/>
    </source>
</evidence>
<dbReference type="eggNOG" id="ENOG502S9V3">
    <property type="taxonomic scope" value="Eukaryota"/>
</dbReference>
<evidence type="ECO:0000256" key="2">
    <source>
        <dbReference type="SAM" id="MobiDB-lite"/>
    </source>
</evidence>
<dbReference type="KEGG" id="ure:UREG_05586"/>
<dbReference type="GO" id="GO:0006167">
    <property type="term" value="P:AMP biosynthetic process"/>
    <property type="evidence" value="ECO:0007669"/>
    <property type="project" value="TreeGrafter"/>
</dbReference>
<feature type="region of interest" description="Disordered" evidence="2">
    <location>
        <begin position="75"/>
        <end position="137"/>
    </location>
</feature>
<organism evidence="4 5">
    <name type="scientific">Uncinocarpus reesii (strain UAMH 1704)</name>
    <dbReference type="NCBI Taxonomy" id="336963"/>
    <lineage>
        <taxon>Eukaryota</taxon>
        <taxon>Fungi</taxon>
        <taxon>Dikarya</taxon>
        <taxon>Ascomycota</taxon>
        <taxon>Pezizomycotina</taxon>
        <taxon>Eurotiomycetes</taxon>
        <taxon>Eurotiomycetidae</taxon>
        <taxon>Onygenales</taxon>
        <taxon>Onygenaceae</taxon>
        <taxon>Uncinocarpus</taxon>
    </lineage>
</organism>
<dbReference type="EMBL" id="CH476617">
    <property type="protein sequence ID" value="EEP80744.1"/>
    <property type="molecule type" value="Genomic_DNA"/>
</dbReference>
<sequence>MLHLSDTFVLSAGTVAIDLSKDLVLVLYSPRISKYFLPKGRKDIHESLHDAAIRETLEESGYHVQLLAHNLPTNATHANSWPEAEPNPNTAKAETPPGPHDGTSRLPPRSSAPPPGPAPAGVLSDRNNNSPVRSDQRAPAALPLETGGQQQPSSADQRHVEPIAVQQRTYENSYKIIFWYLAEVDSEQMPVEGAREAWEDYEVRWMGAEEAVGKMSREEDGRIIEWALKGAGGVRAERNIVSGAGGNPFSASVSSFRLIPGGILIPAPFPIAPNLLTPTSTTSTLALAKAIAGTIHTPQLHRIPGQANFPIFAPQVVLGQTRRPARGGSSGIPWEPWSSDDGKREARIQFYVPVRE</sequence>
<protein>
    <recommendedName>
        <fullName evidence="3">Nudix hydrolase domain-containing protein</fullName>
    </recommendedName>
</protein>
<dbReference type="GO" id="GO:0004081">
    <property type="term" value="F:bis(5'-nucleosyl)-tetraphosphatase (asymmetrical) activity"/>
    <property type="evidence" value="ECO:0007669"/>
    <property type="project" value="TreeGrafter"/>
</dbReference>
<dbReference type="HOGENOM" id="CLU_037162_2_1_1"/>
<evidence type="ECO:0000256" key="1">
    <source>
        <dbReference type="ARBA" id="ARBA00022801"/>
    </source>
</evidence>
<dbReference type="InterPro" id="IPR015797">
    <property type="entry name" value="NUDIX_hydrolase-like_dom_sf"/>
</dbReference>
<dbReference type="InParanoid" id="C4JSZ7"/>
<dbReference type="PANTHER" id="PTHR21340">
    <property type="entry name" value="DIADENOSINE 5,5-P1,P4-TETRAPHOSPHATE PYROPHOSPHOHYDROLASE MUTT"/>
    <property type="match status" value="1"/>
</dbReference>
<dbReference type="VEuPathDB" id="FungiDB:UREG_05586"/>
<feature type="domain" description="Nudix hydrolase" evidence="3">
    <location>
        <begin position="7"/>
        <end position="229"/>
    </location>
</feature>
<dbReference type="RefSeq" id="XP_002584897.1">
    <property type="nucleotide sequence ID" value="XM_002584851.1"/>
</dbReference>
<dbReference type="OrthoDB" id="10259236at2759"/>
<dbReference type="InterPro" id="IPR051325">
    <property type="entry name" value="Nudix_hydrolase_domain"/>
</dbReference>
<keyword evidence="5" id="KW-1185">Reference proteome</keyword>
<proteinExistence type="predicted"/>
<reference evidence="5" key="1">
    <citation type="journal article" date="2009" name="Genome Res.">
        <title>Comparative genomic analyses of the human fungal pathogens Coccidioides and their relatives.</title>
        <authorList>
            <person name="Sharpton T.J."/>
            <person name="Stajich J.E."/>
            <person name="Rounsley S.D."/>
            <person name="Gardner M.J."/>
            <person name="Wortman J.R."/>
            <person name="Jordar V.S."/>
            <person name="Maiti R."/>
            <person name="Kodira C.D."/>
            <person name="Neafsey D.E."/>
            <person name="Zeng Q."/>
            <person name="Hung C.-Y."/>
            <person name="McMahan C."/>
            <person name="Muszewska A."/>
            <person name="Grynberg M."/>
            <person name="Mandel M.A."/>
            <person name="Kellner E.M."/>
            <person name="Barker B.M."/>
            <person name="Galgiani J.N."/>
            <person name="Orbach M.J."/>
            <person name="Kirkland T.N."/>
            <person name="Cole G.T."/>
            <person name="Henn M.R."/>
            <person name="Birren B.W."/>
            <person name="Taylor J.W."/>
        </authorList>
    </citation>
    <scope>NUCLEOTIDE SEQUENCE [LARGE SCALE GENOMIC DNA]</scope>
    <source>
        <strain evidence="5">UAMH 1704</strain>
    </source>
</reference>
<accession>C4JSZ7</accession>
<dbReference type="PROSITE" id="PS00893">
    <property type="entry name" value="NUDIX_BOX"/>
    <property type="match status" value="1"/>
</dbReference>
<evidence type="ECO:0000313" key="5">
    <source>
        <dbReference type="Proteomes" id="UP000002058"/>
    </source>
</evidence>
<dbReference type="Gene3D" id="3.90.79.10">
    <property type="entry name" value="Nucleoside Triphosphate Pyrophosphohydrolase"/>
    <property type="match status" value="1"/>
</dbReference>
<evidence type="ECO:0000259" key="3">
    <source>
        <dbReference type="PROSITE" id="PS51462"/>
    </source>
</evidence>
<dbReference type="OMA" id="THANSWP"/>
<dbReference type="GeneID" id="8441092"/>
<dbReference type="PANTHER" id="PTHR21340:SF0">
    <property type="entry name" value="BIS(5'-NUCLEOSYL)-TETRAPHOSPHATASE [ASYMMETRICAL]"/>
    <property type="match status" value="1"/>
</dbReference>
<dbReference type="PROSITE" id="PS51462">
    <property type="entry name" value="NUDIX"/>
    <property type="match status" value="1"/>
</dbReference>
<dbReference type="GO" id="GO:0006754">
    <property type="term" value="P:ATP biosynthetic process"/>
    <property type="evidence" value="ECO:0007669"/>
    <property type="project" value="TreeGrafter"/>
</dbReference>
<dbReference type="Proteomes" id="UP000002058">
    <property type="component" value="Unassembled WGS sequence"/>
</dbReference>
<dbReference type="InterPro" id="IPR020084">
    <property type="entry name" value="NUDIX_hydrolase_CS"/>
</dbReference>
<keyword evidence="1" id="KW-0378">Hydrolase</keyword>
<dbReference type="SUPFAM" id="SSF55811">
    <property type="entry name" value="Nudix"/>
    <property type="match status" value="1"/>
</dbReference>
<name>C4JSZ7_UNCRE</name>
<dbReference type="AlphaFoldDB" id="C4JSZ7"/>
<feature type="region of interest" description="Disordered" evidence="2">
    <location>
        <begin position="322"/>
        <end position="341"/>
    </location>
</feature>
<dbReference type="InterPro" id="IPR000086">
    <property type="entry name" value="NUDIX_hydrolase_dom"/>
</dbReference>